<dbReference type="InterPro" id="IPR005755">
    <property type="entry name" value="Ribosomal_uL13_euk/arc"/>
</dbReference>
<protein>
    <submittedName>
        <fullName evidence="4">Ribosomal protein uL13</fullName>
    </submittedName>
</protein>
<dbReference type="Proteomes" id="UP001334084">
    <property type="component" value="Chromosome 11"/>
</dbReference>
<evidence type="ECO:0000256" key="3">
    <source>
        <dbReference type="ARBA" id="ARBA00023274"/>
    </source>
</evidence>
<evidence type="ECO:0000256" key="1">
    <source>
        <dbReference type="ARBA" id="ARBA00006227"/>
    </source>
</evidence>
<gene>
    <name evidence="4" type="ORF">VNE69_11131</name>
</gene>
<dbReference type="NCBIfam" id="TIGR01077">
    <property type="entry name" value="L13_A_E"/>
    <property type="match status" value="1"/>
</dbReference>
<dbReference type="GO" id="GO:0017148">
    <property type="term" value="P:negative regulation of translation"/>
    <property type="evidence" value="ECO:0007669"/>
    <property type="project" value="TreeGrafter"/>
</dbReference>
<evidence type="ECO:0000313" key="5">
    <source>
        <dbReference type="Proteomes" id="UP001334084"/>
    </source>
</evidence>
<dbReference type="GO" id="GO:0003729">
    <property type="term" value="F:mRNA binding"/>
    <property type="evidence" value="ECO:0007669"/>
    <property type="project" value="TreeGrafter"/>
</dbReference>
<dbReference type="RefSeq" id="XP_065331112.1">
    <property type="nucleotide sequence ID" value="XM_065475040.1"/>
</dbReference>
<dbReference type="EMBL" id="CP142736">
    <property type="protein sequence ID" value="WUR04967.1"/>
    <property type="molecule type" value="Genomic_DNA"/>
</dbReference>
<keyword evidence="5" id="KW-1185">Reference proteome</keyword>
<dbReference type="InterPro" id="IPR036899">
    <property type="entry name" value="Ribosomal_uL13_sf"/>
</dbReference>
<evidence type="ECO:0000256" key="2">
    <source>
        <dbReference type="ARBA" id="ARBA00022980"/>
    </source>
</evidence>
<organism evidence="4 5">
    <name type="scientific">Vairimorpha necatrix</name>
    <dbReference type="NCBI Taxonomy" id="6039"/>
    <lineage>
        <taxon>Eukaryota</taxon>
        <taxon>Fungi</taxon>
        <taxon>Fungi incertae sedis</taxon>
        <taxon>Microsporidia</taxon>
        <taxon>Nosematidae</taxon>
        <taxon>Vairimorpha</taxon>
    </lineage>
</organism>
<dbReference type="PANTHER" id="PTHR11545:SF3">
    <property type="entry name" value="LARGE RIBOSOMAL SUBUNIT PROTEIN UL13"/>
    <property type="match status" value="1"/>
</dbReference>
<dbReference type="PANTHER" id="PTHR11545">
    <property type="entry name" value="RIBOSOMAL PROTEIN L13"/>
    <property type="match status" value="1"/>
</dbReference>
<evidence type="ECO:0000313" key="4">
    <source>
        <dbReference type="EMBL" id="WUR04967.1"/>
    </source>
</evidence>
<dbReference type="InterPro" id="IPR005822">
    <property type="entry name" value="Ribosomal_uL13"/>
</dbReference>
<keyword evidence="3" id="KW-0687">Ribonucleoprotein</keyword>
<dbReference type="Pfam" id="PF00572">
    <property type="entry name" value="Ribosomal_L13"/>
    <property type="match status" value="1"/>
</dbReference>
<dbReference type="AlphaFoldDB" id="A0AAX4JGD0"/>
<comment type="similarity">
    <text evidence="1">Belongs to the universal ribosomal protein uL13 family.</text>
</comment>
<dbReference type="GeneID" id="90542805"/>
<dbReference type="GO" id="GO:0003735">
    <property type="term" value="F:structural constituent of ribosome"/>
    <property type="evidence" value="ECO:0007669"/>
    <property type="project" value="InterPro"/>
</dbReference>
<reference evidence="4" key="1">
    <citation type="journal article" date="2024" name="BMC Genomics">
        <title>Functional annotation of a divergent genome using sequence and structure-based similarity.</title>
        <authorList>
            <person name="Svedberg D."/>
            <person name="Winiger R.R."/>
            <person name="Berg A."/>
            <person name="Sharma H."/>
            <person name="Tellgren-Roth C."/>
            <person name="Debrunner-Vossbrinck B.A."/>
            <person name="Vossbrinck C.R."/>
            <person name="Barandun J."/>
        </authorList>
    </citation>
    <scope>NUCLEOTIDE SEQUENCE</scope>
    <source>
        <strain evidence="4">Illinois isolate</strain>
    </source>
</reference>
<dbReference type="GO" id="GO:0022625">
    <property type="term" value="C:cytosolic large ribosomal subunit"/>
    <property type="evidence" value="ECO:0007669"/>
    <property type="project" value="TreeGrafter"/>
</dbReference>
<keyword evidence="2 4" id="KW-0689">Ribosomal protein</keyword>
<dbReference type="GO" id="GO:0006412">
    <property type="term" value="P:translation"/>
    <property type="evidence" value="ECO:0007669"/>
    <property type="project" value="InterPro"/>
</dbReference>
<name>A0AAX4JGD0_9MICR</name>
<accession>A0AAX4JGD0</accession>
<dbReference type="Gene3D" id="3.90.1180.10">
    <property type="entry name" value="Ribosomal protein L13"/>
    <property type="match status" value="1"/>
</dbReference>
<proteinExistence type="inferred from homology"/>
<dbReference type="KEGG" id="vnx:VNE69_11131"/>
<sequence>MHKHIVVDASNHVAGKLASKIAKFLLEGHKVTVLCTERSILTGPLDRSILKFKSFMNKRCRVNPRKGPFHHVLPSMRFKRIIRGMIPYKFHKGKEALKNLECHEGIPSEFINSERVMFPECLLKYCNKPGKKYCLLGELLVKFGWKHSKIVKELTDSILEKEKSWETTSEIEKIVESKEFQDELEKRLLSLK</sequence>
<dbReference type="SUPFAM" id="SSF52161">
    <property type="entry name" value="Ribosomal protein L13"/>
    <property type="match status" value="1"/>
</dbReference>